<sequence length="143" mass="14167">MAPAAVMADRFRSSSERLSTAVTALSCATGSVLRSSGTRAGMAPDTPISSRMSDRCFASSRILAAAARCASGATSGPSACTHASTNGSTRSSGAASTDRSMDSRSFRSTAVASGASDLAAVAPAPAAAASRSSSPEISELKLE</sequence>
<dbReference type="EMBL" id="GBRH01222960">
    <property type="protein sequence ID" value="JAD74935.1"/>
    <property type="molecule type" value="Transcribed_RNA"/>
</dbReference>
<accession>A0A0A9CNF8</accession>
<dbReference type="AlphaFoldDB" id="A0A0A9CNF8"/>
<feature type="region of interest" description="Disordered" evidence="1">
    <location>
        <begin position="72"/>
        <end position="108"/>
    </location>
</feature>
<feature type="compositionally biased region" description="Low complexity" evidence="1">
    <location>
        <begin position="122"/>
        <end position="135"/>
    </location>
</feature>
<name>A0A0A9CNF8_ARUDO</name>
<evidence type="ECO:0000313" key="2">
    <source>
        <dbReference type="EMBL" id="JAD74935.1"/>
    </source>
</evidence>
<reference evidence="2" key="1">
    <citation type="submission" date="2014-09" db="EMBL/GenBank/DDBJ databases">
        <authorList>
            <person name="Magalhaes I.L.F."/>
            <person name="Oliveira U."/>
            <person name="Santos F.R."/>
            <person name="Vidigal T.H.D.A."/>
            <person name="Brescovit A.D."/>
            <person name="Santos A.J."/>
        </authorList>
    </citation>
    <scope>NUCLEOTIDE SEQUENCE</scope>
    <source>
        <tissue evidence="2">Shoot tissue taken approximately 20 cm above the soil surface</tissue>
    </source>
</reference>
<feature type="region of interest" description="Disordered" evidence="1">
    <location>
        <begin position="122"/>
        <end position="143"/>
    </location>
</feature>
<organism evidence="2">
    <name type="scientific">Arundo donax</name>
    <name type="common">Giant reed</name>
    <name type="synonym">Donax arundinaceus</name>
    <dbReference type="NCBI Taxonomy" id="35708"/>
    <lineage>
        <taxon>Eukaryota</taxon>
        <taxon>Viridiplantae</taxon>
        <taxon>Streptophyta</taxon>
        <taxon>Embryophyta</taxon>
        <taxon>Tracheophyta</taxon>
        <taxon>Spermatophyta</taxon>
        <taxon>Magnoliopsida</taxon>
        <taxon>Liliopsida</taxon>
        <taxon>Poales</taxon>
        <taxon>Poaceae</taxon>
        <taxon>PACMAD clade</taxon>
        <taxon>Arundinoideae</taxon>
        <taxon>Arundineae</taxon>
        <taxon>Arundo</taxon>
    </lineage>
</organism>
<feature type="compositionally biased region" description="Polar residues" evidence="1">
    <location>
        <begin position="76"/>
        <end position="98"/>
    </location>
</feature>
<reference evidence="2" key="2">
    <citation type="journal article" date="2015" name="Data Brief">
        <title>Shoot transcriptome of the giant reed, Arundo donax.</title>
        <authorList>
            <person name="Barrero R.A."/>
            <person name="Guerrero F.D."/>
            <person name="Moolhuijzen P."/>
            <person name="Goolsby J.A."/>
            <person name="Tidwell J."/>
            <person name="Bellgard S.E."/>
            <person name="Bellgard M.I."/>
        </authorList>
    </citation>
    <scope>NUCLEOTIDE SEQUENCE</scope>
    <source>
        <tissue evidence="2">Shoot tissue taken approximately 20 cm above the soil surface</tissue>
    </source>
</reference>
<proteinExistence type="predicted"/>
<protein>
    <submittedName>
        <fullName evidence="2">Uncharacterized protein</fullName>
    </submittedName>
</protein>
<evidence type="ECO:0000256" key="1">
    <source>
        <dbReference type="SAM" id="MobiDB-lite"/>
    </source>
</evidence>